<comment type="subcellular location">
    <subcellularLocation>
        <location evidence="1 16">Mitochondrion membrane</location>
        <topology evidence="1 16">Multi-pass membrane protein</topology>
    </subcellularLocation>
</comment>
<evidence type="ECO:0000256" key="13">
    <source>
        <dbReference type="ARBA" id="ARBA00023128"/>
    </source>
</evidence>
<evidence type="ECO:0000256" key="10">
    <source>
        <dbReference type="ARBA" id="ARBA00022989"/>
    </source>
</evidence>
<evidence type="ECO:0000256" key="2">
    <source>
        <dbReference type="ARBA" id="ARBA00009025"/>
    </source>
</evidence>
<feature type="transmembrane region" description="Helical" evidence="16">
    <location>
        <begin position="377"/>
        <end position="399"/>
    </location>
</feature>
<dbReference type="GO" id="GO:0031966">
    <property type="term" value="C:mitochondrial membrane"/>
    <property type="evidence" value="ECO:0007669"/>
    <property type="project" value="UniProtKB-SubCell"/>
</dbReference>
<evidence type="ECO:0000256" key="1">
    <source>
        <dbReference type="ARBA" id="ARBA00004225"/>
    </source>
</evidence>
<dbReference type="InterPro" id="IPR001750">
    <property type="entry name" value="ND/Mrp_TM"/>
</dbReference>
<evidence type="ECO:0000256" key="4">
    <source>
        <dbReference type="ARBA" id="ARBA00021006"/>
    </source>
</evidence>
<feature type="domain" description="NADH:ubiquinone oxidoreductase chain 4 N-terminal" evidence="18">
    <location>
        <begin position="1"/>
        <end position="100"/>
    </location>
</feature>
<feature type="transmembrane region" description="Helical" evidence="16">
    <location>
        <begin position="268"/>
        <end position="287"/>
    </location>
</feature>
<comment type="catalytic activity">
    <reaction evidence="15 16">
        <text>a ubiquinone + NADH + 5 H(+)(in) = a ubiquinol + NAD(+) + 4 H(+)(out)</text>
        <dbReference type="Rhea" id="RHEA:29091"/>
        <dbReference type="Rhea" id="RHEA-COMP:9565"/>
        <dbReference type="Rhea" id="RHEA-COMP:9566"/>
        <dbReference type="ChEBI" id="CHEBI:15378"/>
        <dbReference type="ChEBI" id="CHEBI:16389"/>
        <dbReference type="ChEBI" id="CHEBI:17976"/>
        <dbReference type="ChEBI" id="CHEBI:57540"/>
        <dbReference type="ChEBI" id="CHEBI:57945"/>
        <dbReference type="EC" id="7.1.1.2"/>
    </reaction>
</comment>
<evidence type="ECO:0000256" key="5">
    <source>
        <dbReference type="ARBA" id="ARBA00022448"/>
    </source>
</evidence>
<evidence type="ECO:0000256" key="7">
    <source>
        <dbReference type="ARBA" id="ARBA00022692"/>
    </source>
</evidence>
<sequence>MMKIIIPLMSIPLLKKNQWPLTIAILFLLVTASFQTIPMASTYSPNLSQSLSQMSAALIMLSLWLTPLVLLASYPIFHATKDETWFIMITMTLIISLLMAFSMNSLISFYIMFETTLIPTMLLIMRWGPQPERLLSSMYMLMYTLTASLPLLVMLTMIFMSTSNLSIISPNIYMPISSKISIFLIIAFLVKLPMYSTHQWLPKAHVEAPVAGSMILAGILLKLGAYGLFLMFSMNLDLDIYKYLLTSLSLTGATTTALLCLRQADMKSLIAYASVAHMSFMLTAIMMESPLAWQGATIMLIAHGLTSSGLFAAVNFIYESYKTRSLTIIKAVLSHAPMFGLWWFMLIISNMGTPPFINLPAEMFLISSISSMWMFPYTILLIMLIFLTSSYSLLLYTSTSHGTPHSVINPMSMNSPRNHLTLIMHLLPLLFMMLTLSYFTPQ</sequence>
<organism evidence="19">
    <name type="scientific">Sabella spallanzanii</name>
    <name type="common">European fan worm</name>
    <name type="synonym">Spirographis spallanzanii</name>
    <dbReference type="NCBI Taxonomy" id="85702"/>
    <lineage>
        <taxon>Eukaryota</taxon>
        <taxon>Metazoa</taxon>
        <taxon>Spiralia</taxon>
        <taxon>Lophotrochozoa</taxon>
        <taxon>Annelida</taxon>
        <taxon>Polychaeta</taxon>
        <taxon>Sedentaria</taxon>
        <taxon>Canalipalpata</taxon>
        <taxon>Sabellida</taxon>
        <taxon>Sabellidae</taxon>
        <taxon>Sabella</taxon>
    </lineage>
</organism>
<proteinExistence type="inferred from homology"/>
<keyword evidence="5 16" id="KW-0813">Transport</keyword>
<feature type="domain" description="NADH:quinone oxidoreductase/Mrp antiporter transmembrane" evidence="17">
    <location>
        <begin position="104"/>
        <end position="384"/>
    </location>
</feature>
<feature type="transmembrane region" description="Helical" evidence="16">
    <location>
        <begin position="210"/>
        <end position="234"/>
    </location>
</feature>
<dbReference type="GO" id="GO:0015990">
    <property type="term" value="P:electron transport coupled proton transport"/>
    <property type="evidence" value="ECO:0007669"/>
    <property type="project" value="TreeGrafter"/>
</dbReference>
<evidence type="ECO:0000256" key="12">
    <source>
        <dbReference type="ARBA" id="ARBA00023075"/>
    </source>
</evidence>
<geneLocation type="mitochondrion" evidence="19"/>
<dbReference type="PANTHER" id="PTHR43507">
    <property type="entry name" value="NADH-UBIQUINONE OXIDOREDUCTASE CHAIN 4"/>
    <property type="match status" value="1"/>
</dbReference>
<comment type="similarity">
    <text evidence="2 16">Belongs to the complex I subunit 4 family.</text>
</comment>
<keyword evidence="13 16" id="KW-0496">Mitochondrion</keyword>
<gene>
    <name evidence="19" type="primary">nad4</name>
</gene>
<evidence type="ECO:0000313" key="19">
    <source>
        <dbReference type="EMBL" id="QPO99963.1"/>
    </source>
</evidence>
<feature type="transmembrane region" description="Helical" evidence="16">
    <location>
        <begin position="339"/>
        <end position="357"/>
    </location>
</feature>
<dbReference type="EMBL" id="MW002660">
    <property type="protein sequence ID" value="QPO99963.1"/>
    <property type="molecule type" value="Genomic_DNA"/>
</dbReference>
<dbReference type="GO" id="GO:0042773">
    <property type="term" value="P:ATP synthesis coupled electron transport"/>
    <property type="evidence" value="ECO:0007669"/>
    <property type="project" value="InterPro"/>
</dbReference>
<protein>
    <recommendedName>
        <fullName evidence="4 16">NADH-ubiquinone oxidoreductase chain 4</fullName>
        <ecNumber evidence="3 16">7.1.1.2</ecNumber>
    </recommendedName>
</protein>
<dbReference type="GO" id="GO:0003954">
    <property type="term" value="F:NADH dehydrogenase activity"/>
    <property type="evidence" value="ECO:0007669"/>
    <property type="project" value="TreeGrafter"/>
</dbReference>
<feature type="transmembrane region" description="Helical" evidence="16">
    <location>
        <begin position="140"/>
        <end position="160"/>
    </location>
</feature>
<keyword evidence="6 16" id="KW-0679">Respiratory chain</keyword>
<dbReference type="AlphaFoldDB" id="A0A7T1WKB6"/>
<feature type="transmembrane region" description="Helical" evidence="16">
    <location>
        <begin position="293"/>
        <end position="318"/>
    </location>
</feature>
<evidence type="ECO:0000256" key="16">
    <source>
        <dbReference type="RuleBase" id="RU003297"/>
    </source>
</evidence>
<dbReference type="Pfam" id="PF01059">
    <property type="entry name" value="Oxidored_q5_N"/>
    <property type="match status" value="1"/>
</dbReference>
<dbReference type="GO" id="GO:0008137">
    <property type="term" value="F:NADH dehydrogenase (ubiquinone) activity"/>
    <property type="evidence" value="ECO:0007669"/>
    <property type="project" value="UniProtKB-UniRule"/>
</dbReference>
<dbReference type="InterPro" id="IPR000260">
    <property type="entry name" value="NADH4_N"/>
</dbReference>
<dbReference type="Pfam" id="PF00361">
    <property type="entry name" value="Proton_antipo_M"/>
    <property type="match status" value="1"/>
</dbReference>
<dbReference type="EC" id="7.1.1.2" evidence="3 16"/>
<feature type="transmembrane region" description="Helical" evidence="16">
    <location>
        <begin position="240"/>
        <end position="261"/>
    </location>
</feature>
<accession>A0A7T1WKB6</accession>
<evidence type="ECO:0000259" key="17">
    <source>
        <dbReference type="Pfam" id="PF00361"/>
    </source>
</evidence>
<evidence type="ECO:0000256" key="15">
    <source>
        <dbReference type="ARBA" id="ARBA00049551"/>
    </source>
</evidence>
<evidence type="ECO:0000256" key="3">
    <source>
        <dbReference type="ARBA" id="ARBA00012944"/>
    </source>
</evidence>
<evidence type="ECO:0000256" key="14">
    <source>
        <dbReference type="ARBA" id="ARBA00023136"/>
    </source>
</evidence>
<keyword evidence="10 16" id="KW-1133">Transmembrane helix</keyword>
<evidence type="ECO:0000256" key="6">
    <source>
        <dbReference type="ARBA" id="ARBA00022660"/>
    </source>
</evidence>
<dbReference type="InterPro" id="IPR003918">
    <property type="entry name" value="NADH_UbQ_OxRdtase"/>
</dbReference>
<comment type="function">
    <text evidence="16">Core subunit of the mitochondrial membrane respiratory chain NADH dehydrogenase (Complex I) which catalyzes electron transfer from NADH through the respiratory chain, using ubiquinone as an electron acceptor. Essential for the catalytic activity and assembly of complex I.</text>
</comment>
<evidence type="ECO:0000256" key="9">
    <source>
        <dbReference type="ARBA" id="ARBA00022982"/>
    </source>
</evidence>
<feature type="transmembrane region" description="Helical" evidence="16">
    <location>
        <begin position="56"/>
        <end position="77"/>
    </location>
</feature>
<evidence type="ECO:0000256" key="8">
    <source>
        <dbReference type="ARBA" id="ARBA00022967"/>
    </source>
</evidence>
<reference evidence="19" key="1">
    <citation type="submission" date="2020-09" db="EMBL/GenBank/DDBJ databases">
        <authorList>
            <person name="Sun Y."/>
            <person name="Daffe G."/>
            <person name="Kupriyanova E.K."/>
        </authorList>
    </citation>
    <scope>NUCLEOTIDE SEQUENCE</scope>
</reference>
<feature type="transmembrane region" description="Helical" evidence="16">
    <location>
        <begin position="172"/>
        <end position="190"/>
    </location>
</feature>
<evidence type="ECO:0000256" key="11">
    <source>
        <dbReference type="ARBA" id="ARBA00023027"/>
    </source>
</evidence>
<keyword evidence="9 16" id="KW-0249">Electron transport</keyword>
<feature type="transmembrane region" description="Helical" evidence="16">
    <location>
        <begin position="84"/>
        <end position="101"/>
    </location>
</feature>
<evidence type="ECO:0000259" key="18">
    <source>
        <dbReference type="Pfam" id="PF01059"/>
    </source>
</evidence>
<keyword evidence="7 16" id="KW-0812">Transmembrane</keyword>
<keyword evidence="8" id="KW-1278">Translocase</keyword>
<keyword evidence="14 16" id="KW-0472">Membrane</keyword>
<feature type="transmembrane region" description="Helical" evidence="16">
    <location>
        <begin position="107"/>
        <end position="128"/>
    </location>
</feature>
<dbReference type="GO" id="GO:0048039">
    <property type="term" value="F:ubiquinone binding"/>
    <property type="evidence" value="ECO:0007669"/>
    <property type="project" value="TreeGrafter"/>
</dbReference>
<dbReference type="PRINTS" id="PR01437">
    <property type="entry name" value="NUOXDRDTASE4"/>
</dbReference>
<feature type="transmembrane region" description="Helical" evidence="16">
    <location>
        <begin position="420"/>
        <end position="439"/>
    </location>
</feature>
<keyword evidence="11 16" id="KW-0520">NAD</keyword>
<keyword evidence="12 16" id="KW-0830">Ubiquinone</keyword>
<name>A0A7T1WKB6_SABSP</name>
<dbReference type="PANTHER" id="PTHR43507:SF20">
    <property type="entry name" value="NADH-UBIQUINONE OXIDOREDUCTASE CHAIN 4"/>
    <property type="match status" value="1"/>
</dbReference>